<dbReference type="PANTHER" id="PTHR21666:SF263">
    <property type="entry name" value="MUREIN HYDROLASE ACTIVATOR NLPD"/>
    <property type="match status" value="1"/>
</dbReference>
<feature type="region of interest" description="Disordered" evidence="2">
    <location>
        <begin position="100"/>
        <end position="164"/>
    </location>
</feature>
<dbReference type="AlphaFoldDB" id="K2KDJ1"/>
<dbReference type="PROSITE" id="PS51782">
    <property type="entry name" value="LYSM"/>
    <property type="match status" value="1"/>
</dbReference>
<dbReference type="OrthoDB" id="9795421at2"/>
<dbReference type="Gene3D" id="2.70.70.10">
    <property type="entry name" value="Glucose Permease (Domain IIA)"/>
    <property type="match status" value="1"/>
</dbReference>
<dbReference type="InterPro" id="IPR050570">
    <property type="entry name" value="Cell_wall_metabolism_enzyme"/>
</dbReference>
<dbReference type="RefSeq" id="WP_008487941.1">
    <property type="nucleotide sequence ID" value="NZ_AMRG01000004.1"/>
</dbReference>
<dbReference type="InterPro" id="IPR016047">
    <property type="entry name" value="M23ase_b-sheet_dom"/>
</dbReference>
<sequence>MLTQRQLGHWFFIAAMAMNLVACSSRQQPAPVSSVYTGKTVYDFTPSSLNQQQAYQVQRGETLYSIAFRADLDVNELARLNGLSAPYTIYPGQTIKLKPTKVASRGTNNTSSRSNGNKESPKISTNGLTKPVAKPPAKRYVDAKAQQKQQKKQPPKPASWSSSEAQVASADIRWQWPSTANVSSEFSLQELGNKGLDFSGQRGDPIVAAAAGKVVYVGNALRGYGQLIILKHNDDYITAYAHNDKLLVKEQQWVDAGQVIAQMGDTGSDTVKLHFELRFRGKSVNPRHYLPKSR</sequence>
<proteinExistence type="inferred from homology"/>
<reference evidence="4 5" key="1">
    <citation type="journal article" date="2012" name="J. Bacteriol.">
        <title>Genome Sequence of Idiomarina xiamenensis Type Strain 10-D-4.</title>
        <authorList>
            <person name="Lai Q."/>
            <person name="Wang L."/>
            <person name="Wang W."/>
            <person name="Shao Z."/>
        </authorList>
    </citation>
    <scope>NUCLEOTIDE SEQUENCE [LARGE SCALE GENOMIC DNA]</scope>
    <source>
        <strain evidence="4 5">10-D-4</strain>
    </source>
</reference>
<protein>
    <submittedName>
        <fullName evidence="4">Lipoprotein NlpD</fullName>
    </submittedName>
</protein>
<dbReference type="Pfam" id="PF01476">
    <property type="entry name" value="LysM"/>
    <property type="match status" value="1"/>
</dbReference>
<accession>K2KDJ1</accession>
<keyword evidence="5" id="KW-1185">Reference proteome</keyword>
<dbReference type="InterPro" id="IPR018392">
    <property type="entry name" value="LysM"/>
</dbReference>
<evidence type="ECO:0000313" key="4">
    <source>
        <dbReference type="EMBL" id="EKE84787.1"/>
    </source>
</evidence>
<dbReference type="GO" id="GO:0009279">
    <property type="term" value="C:cell outer membrane"/>
    <property type="evidence" value="ECO:0007669"/>
    <property type="project" value="TreeGrafter"/>
</dbReference>
<dbReference type="InterPro" id="IPR036779">
    <property type="entry name" value="LysM_dom_sf"/>
</dbReference>
<comment type="caution">
    <text evidence="4">The sequence shown here is derived from an EMBL/GenBank/DDBJ whole genome shotgun (WGS) entry which is preliminary data.</text>
</comment>
<dbReference type="STRING" id="740709.A10D4_04215"/>
<evidence type="ECO:0000313" key="5">
    <source>
        <dbReference type="Proteomes" id="UP000014115"/>
    </source>
</evidence>
<dbReference type="CDD" id="cd00118">
    <property type="entry name" value="LysM"/>
    <property type="match status" value="1"/>
</dbReference>
<keyword evidence="4" id="KW-0449">Lipoprotein</keyword>
<evidence type="ECO:0000256" key="2">
    <source>
        <dbReference type="SAM" id="MobiDB-lite"/>
    </source>
</evidence>
<dbReference type="Proteomes" id="UP000014115">
    <property type="component" value="Unassembled WGS sequence"/>
</dbReference>
<organism evidence="4 5">
    <name type="scientific">Idiomarina xiamenensis 10-D-4</name>
    <dbReference type="NCBI Taxonomy" id="740709"/>
    <lineage>
        <taxon>Bacteria</taxon>
        <taxon>Pseudomonadati</taxon>
        <taxon>Pseudomonadota</taxon>
        <taxon>Gammaproteobacteria</taxon>
        <taxon>Alteromonadales</taxon>
        <taxon>Idiomarinaceae</taxon>
        <taxon>Idiomarina</taxon>
    </lineage>
</organism>
<comment type="similarity">
    <text evidence="1">Belongs to the E.coli NlpD/Haemophilus LppB family.</text>
</comment>
<dbReference type="PATRIC" id="fig|740709.3.peg.852"/>
<dbReference type="SMART" id="SM00257">
    <property type="entry name" value="LysM"/>
    <property type="match status" value="1"/>
</dbReference>
<evidence type="ECO:0000259" key="3">
    <source>
        <dbReference type="PROSITE" id="PS51782"/>
    </source>
</evidence>
<dbReference type="SUPFAM" id="SSF51261">
    <property type="entry name" value="Duplicated hybrid motif"/>
    <property type="match status" value="1"/>
</dbReference>
<dbReference type="Pfam" id="PF01551">
    <property type="entry name" value="Peptidase_M23"/>
    <property type="match status" value="1"/>
</dbReference>
<dbReference type="EMBL" id="AMRG01000004">
    <property type="protein sequence ID" value="EKE84787.1"/>
    <property type="molecule type" value="Genomic_DNA"/>
</dbReference>
<dbReference type="GO" id="GO:0004222">
    <property type="term" value="F:metalloendopeptidase activity"/>
    <property type="evidence" value="ECO:0007669"/>
    <property type="project" value="TreeGrafter"/>
</dbReference>
<feature type="domain" description="LysM" evidence="3">
    <location>
        <begin position="53"/>
        <end position="97"/>
    </location>
</feature>
<evidence type="ECO:0000256" key="1">
    <source>
        <dbReference type="ARBA" id="ARBA00038420"/>
    </source>
</evidence>
<gene>
    <name evidence="4" type="ORF">A10D4_04215</name>
</gene>
<dbReference type="Gene3D" id="3.10.350.10">
    <property type="entry name" value="LysM domain"/>
    <property type="match status" value="1"/>
</dbReference>
<feature type="compositionally biased region" description="Low complexity" evidence="2">
    <location>
        <begin position="104"/>
        <end position="117"/>
    </location>
</feature>
<dbReference type="eggNOG" id="COG4942">
    <property type="taxonomic scope" value="Bacteria"/>
</dbReference>
<dbReference type="PANTHER" id="PTHR21666">
    <property type="entry name" value="PEPTIDASE-RELATED"/>
    <property type="match status" value="1"/>
</dbReference>
<dbReference type="CDD" id="cd12797">
    <property type="entry name" value="M23_peptidase"/>
    <property type="match status" value="1"/>
</dbReference>
<dbReference type="InterPro" id="IPR011055">
    <property type="entry name" value="Dup_hybrid_motif"/>
</dbReference>
<name>K2KDJ1_9GAMM</name>
<dbReference type="GO" id="GO:0032153">
    <property type="term" value="C:cell division site"/>
    <property type="evidence" value="ECO:0007669"/>
    <property type="project" value="TreeGrafter"/>
</dbReference>